<comment type="caution">
    <text evidence="1">The sequence shown here is derived from an EMBL/GenBank/DDBJ whole genome shotgun (WGS) entry which is preliminary data.</text>
</comment>
<organism evidence="1">
    <name type="scientific">marine sediment metagenome</name>
    <dbReference type="NCBI Taxonomy" id="412755"/>
    <lineage>
        <taxon>unclassified sequences</taxon>
        <taxon>metagenomes</taxon>
        <taxon>ecological metagenomes</taxon>
    </lineage>
</organism>
<sequence>MRFELGKEAKDVITGFKGLIVGYVEYLTGCNQYLVTPPVDKEGKHVDSQWFDENRIELVGTEKAIVLDPKKEKANGPCEPAPIK</sequence>
<proteinExistence type="predicted"/>
<evidence type="ECO:0000313" key="1">
    <source>
        <dbReference type="EMBL" id="KKL96597.1"/>
    </source>
</evidence>
<protein>
    <submittedName>
        <fullName evidence="1">Uncharacterized protein</fullName>
    </submittedName>
</protein>
<gene>
    <name evidence="1" type="ORF">LCGC14_1842870</name>
</gene>
<reference evidence="1" key="1">
    <citation type="journal article" date="2015" name="Nature">
        <title>Complex archaea that bridge the gap between prokaryotes and eukaryotes.</title>
        <authorList>
            <person name="Spang A."/>
            <person name="Saw J.H."/>
            <person name="Jorgensen S.L."/>
            <person name="Zaremba-Niedzwiedzka K."/>
            <person name="Martijn J."/>
            <person name="Lind A.E."/>
            <person name="van Eijk R."/>
            <person name="Schleper C."/>
            <person name="Guy L."/>
            <person name="Ettema T.J."/>
        </authorList>
    </citation>
    <scope>NUCLEOTIDE SEQUENCE</scope>
</reference>
<accession>A0A0F9JBY4</accession>
<dbReference type="AlphaFoldDB" id="A0A0F9JBY4"/>
<dbReference type="EMBL" id="LAZR01018389">
    <property type="protein sequence ID" value="KKL96597.1"/>
    <property type="molecule type" value="Genomic_DNA"/>
</dbReference>
<name>A0A0F9JBY4_9ZZZZ</name>